<dbReference type="NCBIfam" id="TIGR01509">
    <property type="entry name" value="HAD-SF-IA-v3"/>
    <property type="match status" value="1"/>
</dbReference>
<evidence type="ECO:0000313" key="2">
    <source>
        <dbReference type="Proteomes" id="UP000807353"/>
    </source>
</evidence>
<organism evidence="1 2">
    <name type="scientific">Collybia nuda</name>
    <dbReference type="NCBI Taxonomy" id="64659"/>
    <lineage>
        <taxon>Eukaryota</taxon>
        <taxon>Fungi</taxon>
        <taxon>Dikarya</taxon>
        <taxon>Basidiomycota</taxon>
        <taxon>Agaricomycotina</taxon>
        <taxon>Agaricomycetes</taxon>
        <taxon>Agaricomycetidae</taxon>
        <taxon>Agaricales</taxon>
        <taxon>Tricholomatineae</taxon>
        <taxon>Clitocybaceae</taxon>
        <taxon>Collybia</taxon>
    </lineage>
</organism>
<comment type="caution">
    <text evidence="1">The sequence shown here is derived from an EMBL/GenBank/DDBJ whole genome shotgun (WGS) entry which is preliminary data.</text>
</comment>
<evidence type="ECO:0000313" key="1">
    <source>
        <dbReference type="EMBL" id="KAF9467064.1"/>
    </source>
</evidence>
<dbReference type="Gene3D" id="1.10.150.450">
    <property type="match status" value="1"/>
</dbReference>
<dbReference type="PANTHER" id="PTHR47438:SF1">
    <property type="entry name" value="PHOSPHATE METABOLISM PROTEIN 8-RELATED"/>
    <property type="match status" value="1"/>
</dbReference>
<dbReference type="EMBL" id="MU150238">
    <property type="protein sequence ID" value="KAF9467064.1"/>
    <property type="molecule type" value="Genomic_DNA"/>
</dbReference>
<reference evidence="1" key="1">
    <citation type="submission" date="2020-11" db="EMBL/GenBank/DDBJ databases">
        <authorList>
            <consortium name="DOE Joint Genome Institute"/>
            <person name="Ahrendt S."/>
            <person name="Riley R."/>
            <person name="Andreopoulos W."/>
            <person name="Labutti K."/>
            <person name="Pangilinan J."/>
            <person name="Ruiz-Duenas F.J."/>
            <person name="Barrasa J.M."/>
            <person name="Sanchez-Garcia M."/>
            <person name="Camarero S."/>
            <person name="Miyauchi S."/>
            <person name="Serrano A."/>
            <person name="Linde D."/>
            <person name="Babiker R."/>
            <person name="Drula E."/>
            <person name="Ayuso-Fernandez I."/>
            <person name="Pacheco R."/>
            <person name="Padilla G."/>
            <person name="Ferreira P."/>
            <person name="Barriuso J."/>
            <person name="Kellner H."/>
            <person name="Castanera R."/>
            <person name="Alfaro M."/>
            <person name="Ramirez L."/>
            <person name="Pisabarro A.G."/>
            <person name="Kuo A."/>
            <person name="Tritt A."/>
            <person name="Lipzen A."/>
            <person name="He G."/>
            <person name="Yan M."/>
            <person name="Ng V."/>
            <person name="Cullen D."/>
            <person name="Martin F."/>
            <person name="Rosso M.-N."/>
            <person name="Henrissat B."/>
            <person name="Hibbett D."/>
            <person name="Martinez A.T."/>
            <person name="Grigoriev I.V."/>
        </authorList>
    </citation>
    <scope>NUCLEOTIDE SEQUENCE</scope>
    <source>
        <strain evidence="1">CBS 247.69</strain>
    </source>
</reference>
<dbReference type="InterPro" id="IPR036412">
    <property type="entry name" value="HAD-like_sf"/>
</dbReference>
<dbReference type="Pfam" id="PF00702">
    <property type="entry name" value="Hydrolase"/>
    <property type="match status" value="1"/>
</dbReference>
<dbReference type="PANTHER" id="PTHR47438">
    <property type="entry name" value="PHOSPHATE METABOLISM PROTEIN 8-RELATED"/>
    <property type="match status" value="1"/>
</dbReference>
<dbReference type="OrthoDB" id="1065058at2759"/>
<gene>
    <name evidence="1" type="ORF">BDZ94DRAFT_1249531</name>
</gene>
<dbReference type="InterPro" id="IPR006439">
    <property type="entry name" value="HAD-SF_hydro_IA"/>
</dbReference>
<dbReference type="AlphaFoldDB" id="A0A9P6CNK4"/>
<name>A0A9P6CNK4_9AGAR</name>
<accession>A0A9P6CNK4</accession>
<dbReference type="SUPFAM" id="SSF56784">
    <property type="entry name" value="HAD-like"/>
    <property type="match status" value="1"/>
</dbReference>
<dbReference type="GO" id="GO:0009166">
    <property type="term" value="P:nucleotide catabolic process"/>
    <property type="evidence" value="ECO:0007669"/>
    <property type="project" value="TreeGrafter"/>
</dbReference>
<keyword evidence="2" id="KW-1185">Reference proteome</keyword>
<dbReference type="GO" id="GO:0006206">
    <property type="term" value="P:pyrimidine nucleobase metabolic process"/>
    <property type="evidence" value="ECO:0007669"/>
    <property type="project" value="TreeGrafter"/>
</dbReference>
<keyword evidence="1" id="KW-0378">Hydrolase</keyword>
<dbReference type="GO" id="GO:0008252">
    <property type="term" value="F:nucleotidase activity"/>
    <property type="evidence" value="ECO:0007669"/>
    <property type="project" value="TreeGrafter"/>
</dbReference>
<proteinExistence type="predicted"/>
<sequence length="216" mass="25163">MVERIHAYFRTLDLGHEEAAELATRYYTHYGLEVRGLSRYHNIDPLEFDRQCDGSLPLEDMIKFDPRVRKLIQDIDRSKARVWALTNAYRHHAQRVLKILRLEDQFEGLVFCDYTLPDFVCKPEPAYYKMAMKQANVADPSKCYFIDDNRKNVNAARAHGWGHCVHLCETGSQVASDDTVEKEDEQEKRDCSDTPVEIVTALEGLRSVWPEIFHRT</sequence>
<protein>
    <submittedName>
        <fullName evidence="1">Haloacid dehalogenase-like hydrolase-domain-containing protein</fullName>
    </submittedName>
</protein>
<dbReference type="Gene3D" id="3.40.50.1000">
    <property type="entry name" value="HAD superfamily/HAD-like"/>
    <property type="match status" value="1"/>
</dbReference>
<dbReference type="InterPro" id="IPR052791">
    <property type="entry name" value="SSM1_domain"/>
</dbReference>
<dbReference type="Proteomes" id="UP000807353">
    <property type="component" value="Unassembled WGS sequence"/>
</dbReference>
<dbReference type="InterPro" id="IPR023214">
    <property type="entry name" value="HAD_sf"/>
</dbReference>